<feature type="transmembrane region" description="Helical" evidence="1">
    <location>
        <begin position="70"/>
        <end position="90"/>
    </location>
</feature>
<protein>
    <submittedName>
        <fullName evidence="2">Uncharacterized protein</fullName>
    </submittedName>
</protein>
<comment type="caution">
    <text evidence="2">The sequence shown here is derived from an EMBL/GenBank/DDBJ whole genome shotgun (WGS) entry which is preliminary data.</text>
</comment>
<sequence>MAETQVAAAEAGFWTRSSLARGACILLVLLHFASWWLLVWKKLASERVEECYQRPVTPEVHRRFKGPRPAYTLMCTVEVLCFLWASLLLVSEHGMRPAQEVKRQGAFYLFLDRLNGSKWVLGLFLLGYGAKRVKSKHLPAEPQASLVSVALEFSVSSLALLLVVPDAFWTVRVCLICVVALLRLFSILYGEEQANKGVAEQFWAQQDPKLVGLYEQSFKSSGLGDDLAHQEAVRLAREDLVRARARHELGLNMDKLSNPCSAEKADFWREPAQPESGAPHPLVLKYVCHCSSTKLGFISQTSGHLSALTTATTSLVQIRQDQRIGFRNVLVDDLSDTPPAYQSNLRQASDAVRHCWRRQAPGAKVLLQTGERLLVESRGPGLCLASVQPVLPVTDLQGSNSCHVLQTSLTERRRLLALPGLRALHFDRAQLT</sequence>
<feature type="transmembrane region" description="Helical" evidence="1">
    <location>
        <begin position="169"/>
        <end position="189"/>
    </location>
</feature>
<accession>A0AAW1RKG2</accession>
<feature type="transmembrane region" description="Helical" evidence="1">
    <location>
        <begin position="110"/>
        <end position="130"/>
    </location>
</feature>
<proteinExistence type="predicted"/>
<keyword evidence="3" id="KW-1185">Reference proteome</keyword>
<evidence type="ECO:0000313" key="3">
    <source>
        <dbReference type="Proteomes" id="UP001438707"/>
    </source>
</evidence>
<keyword evidence="1" id="KW-0812">Transmembrane</keyword>
<keyword evidence="1" id="KW-1133">Transmembrane helix</keyword>
<dbReference type="AlphaFoldDB" id="A0AAW1RKG2"/>
<organism evidence="2 3">
    <name type="scientific">Apatococcus lobatus</name>
    <dbReference type="NCBI Taxonomy" id="904363"/>
    <lineage>
        <taxon>Eukaryota</taxon>
        <taxon>Viridiplantae</taxon>
        <taxon>Chlorophyta</taxon>
        <taxon>core chlorophytes</taxon>
        <taxon>Trebouxiophyceae</taxon>
        <taxon>Chlorellales</taxon>
        <taxon>Chlorellaceae</taxon>
        <taxon>Apatococcus</taxon>
    </lineage>
</organism>
<dbReference type="EMBL" id="JALJOS010000009">
    <property type="protein sequence ID" value="KAK9834376.1"/>
    <property type="molecule type" value="Genomic_DNA"/>
</dbReference>
<name>A0AAW1RKG2_9CHLO</name>
<evidence type="ECO:0000256" key="1">
    <source>
        <dbReference type="SAM" id="Phobius"/>
    </source>
</evidence>
<keyword evidence="1" id="KW-0472">Membrane</keyword>
<dbReference type="Proteomes" id="UP001438707">
    <property type="component" value="Unassembled WGS sequence"/>
</dbReference>
<feature type="transmembrane region" description="Helical" evidence="1">
    <location>
        <begin position="20"/>
        <end position="39"/>
    </location>
</feature>
<reference evidence="2 3" key="1">
    <citation type="journal article" date="2024" name="Nat. Commun.">
        <title>Phylogenomics reveals the evolutionary origins of lichenization in chlorophyte algae.</title>
        <authorList>
            <person name="Puginier C."/>
            <person name="Libourel C."/>
            <person name="Otte J."/>
            <person name="Skaloud P."/>
            <person name="Haon M."/>
            <person name="Grisel S."/>
            <person name="Petersen M."/>
            <person name="Berrin J.G."/>
            <person name="Delaux P.M."/>
            <person name="Dal Grande F."/>
            <person name="Keller J."/>
        </authorList>
    </citation>
    <scope>NUCLEOTIDE SEQUENCE [LARGE SCALE GENOMIC DNA]</scope>
    <source>
        <strain evidence="2 3">SAG 2145</strain>
    </source>
</reference>
<gene>
    <name evidence="2" type="ORF">WJX74_000195</name>
</gene>
<evidence type="ECO:0000313" key="2">
    <source>
        <dbReference type="EMBL" id="KAK9834376.1"/>
    </source>
</evidence>